<accession>A0A914PP10</accession>
<evidence type="ECO:0000256" key="5">
    <source>
        <dbReference type="ARBA" id="ARBA00022833"/>
    </source>
</evidence>
<dbReference type="InterPro" id="IPR034004">
    <property type="entry name" value="Zn_ribbon_RPA12_C"/>
</dbReference>
<keyword evidence="4 10" id="KW-0863">Zinc-finger</keyword>
<dbReference type="SMART" id="SM00440">
    <property type="entry name" value="ZnF_C2C2"/>
    <property type="match status" value="1"/>
</dbReference>
<dbReference type="PROSITE" id="PS51133">
    <property type="entry name" value="ZF_TFIIS_2"/>
    <property type="match status" value="1"/>
</dbReference>
<evidence type="ECO:0000313" key="13">
    <source>
        <dbReference type="WBParaSite" id="PDA_v2.g19788.t1"/>
    </source>
</evidence>
<dbReference type="WBParaSite" id="PDA_v2.g19788.t1">
    <property type="protein sequence ID" value="PDA_v2.g19788.t1"/>
    <property type="gene ID" value="PDA_v2.g19788"/>
</dbReference>
<feature type="binding site" evidence="9">
    <location>
        <position position="12"/>
    </location>
    <ligand>
        <name>Zn(2+)</name>
        <dbReference type="ChEBI" id="CHEBI:29105"/>
        <label>1</label>
    </ligand>
</feature>
<evidence type="ECO:0000256" key="2">
    <source>
        <dbReference type="ARBA" id="ARBA00022478"/>
    </source>
</evidence>
<evidence type="ECO:0000256" key="8">
    <source>
        <dbReference type="PIRNR" id="PIRNR005586"/>
    </source>
</evidence>
<feature type="binding site" evidence="9">
    <location>
        <position position="107"/>
    </location>
    <ligand>
        <name>Zn(2+)</name>
        <dbReference type="ChEBI" id="CHEBI:29105"/>
        <label>2</label>
    </ligand>
</feature>
<dbReference type="GO" id="GO:0005736">
    <property type="term" value="C:RNA polymerase I complex"/>
    <property type="evidence" value="ECO:0007669"/>
    <property type="project" value="TreeGrafter"/>
</dbReference>
<feature type="domain" description="TFIIS-type" evidence="11">
    <location>
        <begin position="75"/>
        <end position="115"/>
    </location>
</feature>
<dbReference type="GO" id="GO:0008270">
    <property type="term" value="F:zinc ion binding"/>
    <property type="evidence" value="ECO:0007669"/>
    <property type="project" value="UniProtKB-KW"/>
</dbReference>
<dbReference type="GO" id="GO:0003676">
    <property type="term" value="F:nucleic acid binding"/>
    <property type="evidence" value="ECO:0007669"/>
    <property type="project" value="InterPro"/>
</dbReference>
<evidence type="ECO:0000313" key="12">
    <source>
        <dbReference type="Proteomes" id="UP000887578"/>
    </source>
</evidence>
<comment type="function">
    <text evidence="8">DNA-dependent RNA polymerase catalyzes the transcription of DNA into RNA using the four ribonucleoside triphosphates as substrates.</text>
</comment>
<comment type="function">
    <text evidence="7">Core component of RNA polymerase I (Pol I), a DNA-dependent RNA polymerase which synthesizes ribosomal RNA precursors using the four ribonucleoside triphosphates as substrates. Can mediate Pol I proofreading of the nascent RNA transcript. Anchors into the Pol I active site to monitor transcription fidelity and cleave mis-incorporated 5'-ribonucleotides.</text>
</comment>
<feature type="binding site" evidence="9">
    <location>
        <position position="79"/>
    </location>
    <ligand>
        <name>Zn(2+)</name>
        <dbReference type="ChEBI" id="CHEBI:29105"/>
        <label>2</label>
    </ligand>
</feature>
<keyword evidence="8" id="KW-0804">Transcription</keyword>
<dbReference type="Proteomes" id="UP000887578">
    <property type="component" value="Unplaced"/>
</dbReference>
<feature type="zinc finger region" description="C4-type" evidence="10">
    <location>
        <begin position="12"/>
        <end position="34"/>
    </location>
</feature>
<dbReference type="InterPro" id="IPR001222">
    <property type="entry name" value="Znf_TFIIS"/>
</dbReference>
<keyword evidence="5 9" id="KW-0862">Zinc</keyword>
<dbReference type="PANTHER" id="PTHR11239:SF14">
    <property type="entry name" value="DNA-DIRECTED RNA POLYMERASE I SUBUNIT RPA12"/>
    <property type="match status" value="1"/>
</dbReference>
<keyword evidence="3 9" id="KW-0479">Metal-binding</keyword>
<dbReference type="PIRSF" id="PIRSF005586">
    <property type="entry name" value="RNApol_RpoM"/>
    <property type="match status" value="1"/>
</dbReference>
<sequence length="118" mass="13403">METHFISNDDFCTLCGRILPLPSYAPCKITCEGCGNQWTVKEKKAEVVYIREKIYDNHMDSNDLAEDGEEGAATVDHVCSKCEHTRATYSTMQTRSADEGQTVFYKCLRCGRKDIEYS</sequence>
<dbReference type="CDD" id="cd10507">
    <property type="entry name" value="Zn-ribbon_RPA12"/>
    <property type="match status" value="1"/>
</dbReference>
<dbReference type="SUPFAM" id="SSF57783">
    <property type="entry name" value="Zinc beta-ribbon"/>
    <property type="match status" value="1"/>
</dbReference>
<keyword evidence="2 8" id="KW-0240">DNA-directed RNA polymerase</keyword>
<dbReference type="Pfam" id="PF01096">
    <property type="entry name" value="Zn_ribbon_TFIIS"/>
    <property type="match status" value="1"/>
</dbReference>
<proteinExistence type="inferred from homology"/>
<evidence type="ECO:0000256" key="1">
    <source>
        <dbReference type="ARBA" id="ARBA00004604"/>
    </source>
</evidence>
<evidence type="ECO:0000256" key="3">
    <source>
        <dbReference type="ARBA" id="ARBA00022723"/>
    </source>
</evidence>
<evidence type="ECO:0000259" key="11">
    <source>
        <dbReference type="PROSITE" id="PS51133"/>
    </source>
</evidence>
<comment type="similarity">
    <text evidence="8">Belongs to the archaeal rpoM/eukaryotic RPA12/RPB9/RPC11 RNA polymerase family.</text>
</comment>
<evidence type="ECO:0000256" key="4">
    <source>
        <dbReference type="ARBA" id="ARBA00022771"/>
    </source>
</evidence>
<feature type="binding site" evidence="9">
    <location>
        <position position="82"/>
    </location>
    <ligand>
        <name>Zn(2+)</name>
        <dbReference type="ChEBI" id="CHEBI:29105"/>
        <label>2</label>
    </ligand>
</feature>
<feature type="binding site" evidence="9">
    <location>
        <position position="15"/>
    </location>
    <ligand>
        <name>Zn(2+)</name>
        <dbReference type="ChEBI" id="CHEBI:29105"/>
        <label>1</label>
    </ligand>
</feature>
<protein>
    <recommendedName>
        <fullName evidence="8">DNA-directed RNA polymerase subunit</fullName>
    </recommendedName>
</protein>
<keyword evidence="12" id="KW-1185">Reference proteome</keyword>
<dbReference type="InterPro" id="IPR012164">
    <property type="entry name" value="Rpa12/Rpb9/Rpc10/TFS"/>
</dbReference>
<evidence type="ECO:0000256" key="7">
    <source>
        <dbReference type="ARBA" id="ARBA00044497"/>
    </source>
</evidence>
<name>A0A914PP10_9BILA</name>
<dbReference type="GO" id="GO:0003899">
    <property type="term" value="F:DNA-directed RNA polymerase activity"/>
    <property type="evidence" value="ECO:0007669"/>
    <property type="project" value="InterPro"/>
</dbReference>
<comment type="subcellular location">
    <subcellularLocation>
        <location evidence="1">Nucleus</location>
        <location evidence="1">Nucleolus</location>
    </subcellularLocation>
</comment>
<evidence type="ECO:0000256" key="9">
    <source>
        <dbReference type="PIRSR" id="PIRSR005586-1"/>
    </source>
</evidence>
<reference evidence="13" key="1">
    <citation type="submission" date="2022-11" db="UniProtKB">
        <authorList>
            <consortium name="WormBaseParasite"/>
        </authorList>
    </citation>
    <scope>IDENTIFICATION</scope>
</reference>
<evidence type="ECO:0000256" key="10">
    <source>
        <dbReference type="PIRSR" id="PIRSR005586-2"/>
    </source>
</evidence>
<keyword evidence="6 8" id="KW-0539">Nucleus</keyword>
<dbReference type="PANTHER" id="PTHR11239">
    <property type="entry name" value="DNA-DIRECTED RNA POLYMERASE"/>
    <property type="match status" value="1"/>
</dbReference>
<feature type="binding site" evidence="9">
    <location>
        <position position="31"/>
    </location>
    <ligand>
        <name>Zn(2+)</name>
        <dbReference type="ChEBI" id="CHEBI:29105"/>
        <label>1</label>
    </ligand>
</feature>
<dbReference type="GO" id="GO:0006363">
    <property type="term" value="P:termination of RNA polymerase I transcription"/>
    <property type="evidence" value="ECO:0007669"/>
    <property type="project" value="TreeGrafter"/>
</dbReference>
<feature type="binding site" evidence="9">
    <location>
        <position position="110"/>
    </location>
    <ligand>
        <name>Zn(2+)</name>
        <dbReference type="ChEBI" id="CHEBI:29105"/>
        <label>2</label>
    </ligand>
</feature>
<evidence type="ECO:0000256" key="6">
    <source>
        <dbReference type="ARBA" id="ARBA00023242"/>
    </source>
</evidence>
<dbReference type="AlphaFoldDB" id="A0A914PP10"/>
<organism evidence="12 13">
    <name type="scientific">Panagrolaimus davidi</name>
    <dbReference type="NCBI Taxonomy" id="227884"/>
    <lineage>
        <taxon>Eukaryota</taxon>
        <taxon>Metazoa</taxon>
        <taxon>Ecdysozoa</taxon>
        <taxon>Nematoda</taxon>
        <taxon>Chromadorea</taxon>
        <taxon>Rhabditida</taxon>
        <taxon>Tylenchina</taxon>
        <taxon>Panagrolaimomorpha</taxon>
        <taxon>Panagrolaimoidea</taxon>
        <taxon>Panagrolaimidae</taxon>
        <taxon>Panagrolaimus</taxon>
    </lineage>
</organism>
<feature type="binding site" evidence="9">
    <location>
        <position position="34"/>
    </location>
    <ligand>
        <name>Zn(2+)</name>
        <dbReference type="ChEBI" id="CHEBI:29105"/>
        <label>1</label>
    </ligand>
</feature>
<dbReference type="Gene3D" id="2.20.25.10">
    <property type="match status" value="1"/>
</dbReference>